<dbReference type="GO" id="GO:0006784">
    <property type="term" value="P:heme A biosynthetic process"/>
    <property type="evidence" value="ECO:0007669"/>
    <property type="project" value="InterPro"/>
</dbReference>
<feature type="transmembrane region" description="Helical" evidence="12">
    <location>
        <begin position="130"/>
        <end position="148"/>
    </location>
</feature>
<protein>
    <recommendedName>
        <fullName evidence="14">Heme A synthase</fullName>
    </recommendedName>
</protein>
<organism evidence="13">
    <name type="scientific">marine metagenome</name>
    <dbReference type="NCBI Taxonomy" id="408172"/>
    <lineage>
        <taxon>unclassified sequences</taxon>
        <taxon>metagenomes</taxon>
        <taxon>ecological metagenomes</taxon>
    </lineage>
</organism>
<accession>A0A382P3N0</accession>
<dbReference type="EMBL" id="UINC01104677">
    <property type="protein sequence ID" value="SVC68019.1"/>
    <property type="molecule type" value="Genomic_DNA"/>
</dbReference>
<dbReference type="GO" id="GO:0046872">
    <property type="term" value="F:metal ion binding"/>
    <property type="evidence" value="ECO:0007669"/>
    <property type="project" value="UniProtKB-KW"/>
</dbReference>
<keyword evidence="7" id="KW-0408">Iron</keyword>
<comment type="cofactor">
    <cofactor evidence="1">
        <name>heme b</name>
        <dbReference type="ChEBI" id="CHEBI:60344"/>
    </cofactor>
</comment>
<dbReference type="Pfam" id="PF02628">
    <property type="entry name" value="COX15-CtaA"/>
    <property type="match status" value="1"/>
</dbReference>
<feature type="transmembrane region" description="Helical" evidence="12">
    <location>
        <begin position="199"/>
        <end position="221"/>
    </location>
</feature>
<keyword evidence="8" id="KW-0350">Heme biosynthesis</keyword>
<comment type="pathway">
    <text evidence="10">Porphyrin-containing compound metabolism; heme A biosynthesis; heme A from heme O: step 1/1.</text>
</comment>
<reference evidence="13" key="1">
    <citation type="submission" date="2018-05" db="EMBL/GenBank/DDBJ databases">
        <authorList>
            <person name="Lanie J.A."/>
            <person name="Ng W.-L."/>
            <person name="Kazmierczak K.M."/>
            <person name="Andrzejewski T.M."/>
            <person name="Davidsen T.M."/>
            <person name="Wayne K.J."/>
            <person name="Tettelin H."/>
            <person name="Glass J.I."/>
            <person name="Rusch D."/>
            <person name="Podicherti R."/>
            <person name="Tsui H.-C.T."/>
            <person name="Winkler M.E."/>
        </authorList>
    </citation>
    <scope>NUCLEOTIDE SEQUENCE</scope>
</reference>
<evidence type="ECO:0008006" key="14">
    <source>
        <dbReference type="Google" id="ProtNLM"/>
    </source>
</evidence>
<feature type="transmembrane region" description="Helical" evidence="12">
    <location>
        <begin position="100"/>
        <end position="118"/>
    </location>
</feature>
<keyword evidence="3 12" id="KW-0812">Transmembrane</keyword>
<keyword evidence="5 12" id="KW-1133">Transmembrane helix</keyword>
<feature type="transmembrane region" description="Helical" evidence="12">
    <location>
        <begin position="160"/>
        <end position="179"/>
    </location>
</feature>
<feature type="transmembrane region" description="Helical" evidence="12">
    <location>
        <begin position="12"/>
        <end position="35"/>
    </location>
</feature>
<keyword evidence="4" id="KW-0479">Metal-binding</keyword>
<evidence type="ECO:0000256" key="8">
    <source>
        <dbReference type="ARBA" id="ARBA00023133"/>
    </source>
</evidence>
<dbReference type="PANTHER" id="PTHR23289">
    <property type="entry name" value="CYTOCHROME C OXIDASE ASSEMBLY PROTEIN COX15"/>
    <property type="match status" value="1"/>
</dbReference>
<evidence type="ECO:0000256" key="11">
    <source>
        <dbReference type="ARBA" id="ARBA00048044"/>
    </source>
</evidence>
<comment type="catalytic activity">
    <reaction evidence="11">
        <text>Fe(II)-heme o + 2 A + H2O = Fe(II)-heme a + 2 AH2</text>
        <dbReference type="Rhea" id="RHEA:63388"/>
        <dbReference type="ChEBI" id="CHEBI:13193"/>
        <dbReference type="ChEBI" id="CHEBI:15377"/>
        <dbReference type="ChEBI" id="CHEBI:17499"/>
        <dbReference type="ChEBI" id="CHEBI:60530"/>
        <dbReference type="ChEBI" id="CHEBI:61715"/>
        <dbReference type="EC" id="1.17.99.9"/>
    </reaction>
    <physiologicalReaction direction="left-to-right" evidence="11">
        <dbReference type="Rhea" id="RHEA:63389"/>
    </physiologicalReaction>
</comment>
<evidence type="ECO:0000256" key="9">
    <source>
        <dbReference type="ARBA" id="ARBA00023136"/>
    </source>
</evidence>
<evidence type="ECO:0000256" key="3">
    <source>
        <dbReference type="ARBA" id="ARBA00022692"/>
    </source>
</evidence>
<keyword evidence="9 12" id="KW-0472">Membrane</keyword>
<keyword evidence="6" id="KW-0560">Oxidoreductase</keyword>
<evidence type="ECO:0000256" key="4">
    <source>
        <dbReference type="ARBA" id="ARBA00022723"/>
    </source>
</evidence>
<name>A0A382P3N0_9ZZZZ</name>
<evidence type="ECO:0000256" key="6">
    <source>
        <dbReference type="ARBA" id="ARBA00023002"/>
    </source>
</evidence>
<proteinExistence type="predicted"/>
<evidence type="ECO:0000256" key="7">
    <source>
        <dbReference type="ARBA" id="ARBA00023004"/>
    </source>
</evidence>
<evidence type="ECO:0000256" key="2">
    <source>
        <dbReference type="ARBA" id="ARBA00004141"/>
    </source>
</evidence>
<evidence type="ECO:0000256" key="12">
    <source>
        <dbReference type="SAM" id="Phobius"/>
    </source>
</evidence>
<comment type="subcellular location">
    <subcellularLocation>
        <location evidence="2">Membrane</location>
        <topology evidence="2">Multi-pass membrane protein</topology>
    </subcellularLocation>
</comment>
<dbReference type="GO" id="GO:0120547">
    <property type="term" value="F:heme A synthase activity"/>
    <property type="evidence" value="ECO:0007669"/>
    <property type="project" value="UniProtKB-EC"/>
</dbReference>
<dbReference type="InterPro" id="IPR023754">
    <property type="entry name" value="HemeA_Synthase_type2"/>
</dbReference>
<evidence type="ECO:0000256" key="1">
    <source>
        <dbReference type="ARBA" id="ARBA00001970"/>
    </source>
</evidence>
<evidence type="ECO:0000256" key="10">
    <source>
        <dbReference type="ARBA" id="ARBA00044501"/>
    </source>
</evidence>
<dbReference type="InterPro" id="IPR003780">
    <property type="entry name" value="COX15/CtaA_fam"/>
</dbReference>
<dbReference type="AlphaFoldDB" id="A0A382P3N0"/>
<feature type="non-terminal residue" evidence="13">
    <location>
        <position position="272"/>
    </location>
</feature>
<evidence type="ECO:0000256" key="5">
    <source>
        <dbReference type="ARBA" id="ARBA00022989"/>
    </source>
</evidence>
<dbReference type="PANTHER" id="PTHR23289:SF2">
    <property type="entry name" value="CYTOCHROME C OXIDASE ASSEMBLY PROTEIN COX15 HOMOLOG"/>
    <property type="match status" value="1"/>
</dbReference>
<dbReference type="GO" id="GO:0016020">
    <property type="term" value="C:membrane"/>
    <property type="evidence" value="ECO:0007669"/>
    <property type="project" value="UniProtKB-SubCell"/>
</dbReference>
<sequence>MYINFMTMKNKDIYISYWLLLITFLVALMIFVGGLTRLTDSGLSITRWDLISGILPPLSLNDWEKSFSLYKQIPEYKLINLSMTLEQFKTIYWWEYIHRLLGRFVGLFYLIPLLYFTFKKVIKKNSLISLYLILFLIFLQGFIGWYMVKSGLTERTDVSHYRLSLHLTLAFVIFILLLWNYFKYKSQKTLIRNKKLPSYLLIFFTFCILVQISIGAFVSGLDAGQIYQSWPLMNHGYFPDDSSLKDLFSMKAFETPSIVQFVHRNVAYFIIL</sequence>
<gene>
    <name evidence="13" type="ORF">METZ01_LOCUS320873</name>
</gene>
<evidence type="ECO:0000313" key="13">
    <source>
        <dbReference type="EMBL" id="SVC68019.1"/>
    </source>
</evidence>